<feature type="transmembrane region" description="Helical" evidence="18">
    <location>
        <begin position="538"/>
        <end position="556"/>
    </location>
</feature>
<feature type="transmembrane region" description="Helical" evidence="18">
    <location>
        <begin position="459"/>
        <end position="480"/>
    </location>
</feature>
<evidence type="ECO:0000256" key="15">
    <source>
        <dbReference type="PIRSR" id="PIRSR600175-2"/>
    </source>
</evidence>
<comment type="similarity">
    <text evidence="2 16">Belongs to the sodium:neurotransmitter symporter (SNF) (TC 2.A.22) family.</text>
</comment>
<evidence type="ECO:0000256" key="16">
    <source>
        <dbReference type="RuleBase" id="RU003732"/>
    </source>
</evidence>
<evidence type="ECO:0000256" key="8">
    <source>
        <dbReference type="ARBA" id="ARBA00023053"/>
    </source>
</evidence>
<name>A0A0K2U5S3_LEPSM</name>
<sequence>MDDKENKTAEDENQLKPSPQKEEGDENDRGNWTGQLDFLLSCLGYAVGLGNVWRFPYLCYKHGGGTFLVPYFIMLFAIGIPCFFMEISIGQYSGNGPITLYSNLSPIFKGLGLSNFISSCFVGLYYNLIIAWTIYYMFISMQSVMPWISCTHEYNTPFCFSVEDFRNCNKSRMDEELPNYTIYHNGSCISDLNVIESIRNNFTFYYGCELYPTYLKVPGDECSVMKNESAEKIPGIYTDLRTCVPLENTTFDASNITLFDIPVDKRKSSAEEYLKISVLNENPYIFPLGGIQWHLCLCLLAAWIIIFLCLFKGIKSSGKVVYFTATFPYLVLLILLVRAVTLDGAADGLKFYLVLDWSKLFNLGVWQEAASQIFFSLSVGGGGLITLASYNKFHNNVVRDTMIVCFGNCFTSVFAGFAIFSVLGFLAKQIGVEVKDVVDAGPGLAFIAYPDLVSQLQPVWLWAILFFFMLLTLGLDSQFAMTETVLSGILDYKPELRKYKTILIGIICIVGFLIGLPLTTSGGSYLLDLLDYYAANWTILYIGLLECLIISYVYGIKNFLRDLNSICKFKLNTYFEAYFVSFYSFLTPLLIFAVLFSSIIADEGLKRGEYVFPDSANNLGLSIALIIMLVVPAIAIGQYIYDLVQKDDGLSPYERLQFLLHHTEEWRSYEKKAKAERAAEEDDIHVKNGIDNLAMTDRL</sequence>
<feature type="transmembrane region" description="Helical" evidence="18">
    <location>
        <begin position="38"/>
        <end position="56"/>
    </location>
</feature>
<feature type="binding site" evidence="14">
    <location>
        <position position="46"/>
    </location>
    <ligand>
        <name>Na(+)</name>
        <dbReference type="ChEBI" id="CHEBI:29101"/>
        <label>1</label>
    </ligand>
</feature>
<dbReference type="GO" id="GO:0005886">
    <property type="term" value="C:plasma membrane"/>
    <property type="evidence" value="ECO:0007669"/>
    <property type="project" value="TreeGrafter"/>
</dbReference>
<dbReference type="PANTHER" id="PTHR11616">
    <property type="entry name" value="SODIUM/CHLORIDE DEPENDENT TRANSPORTER"/>
    <property type="match status" value="1"/>
</dbReference>
<keyword evidence="8 14" id="KW-0915">Sodium</keyword>
<dbReference type="Pfam" id="PF00209">
    <property type="entry name" value="SNF"/>
    <property type="match status" value="2"/>
</dbReference>
<keyword evidence="3 16" id="KW-0813">Transport</keyword>
<feature type="binding site" evidence="14">
    <location>
        <position position="473"/>
    </location>
    <ligand>
        <name>Na(+)</name>
        <dbReference type="ChEBI" id="CHEBI:29101"/>
        <label>1</label>
    </ligand>
</feature>
<feature type="compositionally biased region" description="Basic and acidic residues" evidence="17">
    <location>
        <begin position="1"/>
        <end position="22"/>
    </location>
</feature>
<feature type="disulfide bond" evidence="15">
    <location>
        <begin position="150"/>
        <end position="159"/>
    </location>
</feature>
<feature type="transmembrane region" description="Helical" evidence="18">
    <location>
        <begin position="68"/>
        <end position="89"/>
    </location>
</feature>
<evidence type="ECO:0000313" key="19">
    <source>
        <dbReference type="EMBL" id="CDW33282.1"/>
    </source>
</evidence>
<evidence type="ECO:0000256" key="12">
    <source>
        <dbReference type="ARBA" id="ARBA00023201"/>
    </source>
</evidence>
<dbReference type="GO" id="GO:0005283">
    <property type="term" value="F:amino acid:sodium symporter activity"/>
    <property type="evidence" value="ECO:0007669"/>
    <property type="project" value="TreeGrafter"/>
</dbReference>
<evidence type="ECO:0000256" key="13">
    <source>
        <dbReference type="ARBA" id="ARBA00037785"/>
    </source>
</evidence>
<evidence type="ECO:0000256" key="18">
    <source>
        <dbReference type="SAM" id="Phobius"/>
    </source>
</evidence>
<feature type="transmembrane region" description="Helical" evidence="18">
    <location>
        <begin position="369"/>
        <end position="390"/>
    </location>
</feature>
<keyword evidence="9" id="KW-0406">Ion transport</keyword>
<dbReference type="InterPro" id="IPR037272">
    <property type="entry name" value="SNS_sf"/>
</dbReference>
<feature type="binding site" evidence="14">
    <location>
        <position position="476"/>
    </location>
    <ligand>
        <name>Na(+)</name>
        <dbReference type="ChEBI" id="CHEBI:29101"/>
        <label>1</label>
    </ligand>
</feature>
<evidence type="ECO:0000256" key="2">
    <source>
        <dbReference type="ARBA" id="ARBA00006459"/>
    </source>
</evidence>
<keyword evidence="5 16" id="KW-0769">Symport</keyword>
<feature type="binding site" evidence="14">
    <location>
        <position position="44"/>
    </location>
    <ligand>
        <name>Na(+)</name>
        <dbReference type="ChEBI" id="CHEBI:29101"/>
        <label>2</label>
    </ligand>
</feature>
<dbReference type="GO" id="GO:0046872">
    <property type="term" value="F:metal ion binding"/>
    <property type="evidence" value="ECO:0007669"/>
    <property type="project" value="UniProtKB-KW"/>
</dbReference>
<feature type="transmembrane region" description="Helical" evidence="18">
    <location>
        <begin position="621"/>
        <end position="641"/>
    </location>
</feature>
<feature type="transmembrane region" description="Helical" evidence="18">
    <location>
        <begin position="291"/>
        <end position="311"/>
    </location>
</feature>
<feature type="region of interest" description="Disordered" evidence="17">
    <location>
        <begin position="1"/>
        <end position="29"/>
    </location>
</feature>
<dbReference type="EMBL" id="HACA01015921">
    <property type="protein sequence ID" value="CDW33282.1"/>
    <property type="molecule type" value="Transcribed_RNA"/>
</dbReference>
<feature type="binding site" evidence="14">
    <location>
        <position position="51"/>
    </location>
    <ligand>
        <name>Na(+)</name>
        <dbReference type="ChEBI" id="CHEBI:29101"/>
        <label>1</label>
    </ligand>
</feature>
<dbReference type="PANTHER" id="PTHR11616:SF321">
    <property type="entry name" value="SODIUM-DEPENDENT NUTRIENT AMINO ACID TRANSPORTER 1-RELATED"/>
    <property type="match status" value="1"/>
</dbReference>
<dbReference type="AlphaFoldDB" id="A0A0K2U5S3"/>
<dbReference type="SUPFAM" id="SSF161070">
    <property type="entry name" value="SNF-like"/>
    <property type="match status" value="1"/>
</dbReference>
<feature type="transmembrane region" description="Helical" evidence="18">
    <location>
        <begin position="577"/>
        <end position="601"/>
    </location>
</feature>
<accession>A0A0K2U5S3</accession>
<dbReference type="OrthoDB" id="6350323at2759"/>
<evidence type="ECO:0000256" key="3">
    <source>
        <dbReference type="ARBA" id="ARBA00022448"/>
    </source>
</evidence>
<proteinExistence type="inferred from homology"/>
<keyword evidence="15" id="KW-1015">Disulfide bond</keyword>
<feature type="transmembrane region" description="Helical" evidence="18">
    <location>
        <begin position="320"/>
        <end position="340"/>
    </location>
</feature>
<feature type="transmembrane region" description="Helical" evidence="18">
    <location>
        <begin position="110"/>
        <end position="138"/>
    </location>
</feature>
<evidence type="ECO:0000256" key="10">
    <source>
        <dbReference type="ARBA" id="ARBA00023136"/>
    </source>
</evidence>
<evidence type="ECO:0000256" key="9">
    <source>
        <dbReference type="ARBA" id="ARBA00023065"/>
    </source>
</evidence>
<keyword evidence="14" id="KW-0479">Metal-binding</keyword>
<evidence type="ECO:0000256" key="17">
    <source>
        <dbReference type="SAM" id="MobiDB-lite"/>
    </source>
</evidence>
<dbReference type="GO" id="GO:0089718">
    <property type="term" value="P:amino acid import across plasma membrane"/>
    <property type="evidence" value="ECO:0007669"/>
    <property type="project" value="TreeGrafter"/>
</dbReference>
<evidence type="ECO:0000256" key="6">
    <source>
        <dbReference type="ARBA" id="ARBA00022970"/>
    </source>
</evidence>
<evidence type="ECO:0000256" key="1">
    <source>
        <dbReference type="ARBA" id="ARBA00004141"/>
    </source>
</evidence>
<evidence type="ECO:0000256" key="14">
    <source>
        <dbReference type="PIRSR" id="PIRSR600175-1"/>
    </source>
</evidence>
<feature type="transmembrane region" description="Helical" evidence="18">
    <location>
        <begin position="402"/>
        <end position="427"/>
    </location>
</feature>
<evidence type="ECO:0000256" key="5">
    <source>
        <dbReference type="ARBA" id="ARBA00022847"/>
    </source>
</evidence>
<dbReference type="PROSITE" id="PS50267">
    <property type="entry name" value="NA_NEUROTRAN_SYMP_3"/>
    <property type="match status" value="1"/>
</dbReference>
<dbReference type="PROSITE" id="PS00610">
    <property type="entry name" value="NA_NEUROTRAN_SYMP_1"/>
    <property type="match status" value="1"/>
</dbReference>
<dbReference type="PRINTS" id="PR00176">
    <property type="entry name" value="NANEUSMPORT"/>
</dbReference>
<reference evidence="19" key="1">
    <citation type="submission" date="2014-05" db="EMBL/GenBank/DDBJ databases">
        <authorList>
            <person name="Chronopoulou M."/>
        </authorList>
    </citation>
    <scope>NUCLEOTIDE SEQUENCE</scope>
    <source>
        <tissue evidence="19">Whole organism</tissue>
    </source>
</reference>
<evidence type="ECO:0000256" key="11">
    <source>
        <dbReference type="ARBA" id="ARBA00023180"/>
    </source>
</evidence>
<keyword evidence="4 16" id="KW-0812">Transmembrane</keyword>
<feature type="binding site" evidence="14">
    <location>
        <position position="477"/>
    </location>
    <ligand>
        <name>Na(+)</name>
        <dbReference type="ChEBI" id="CHEBI:29101"/>
        <label>1</label>
    </ligand>
</feature>
<keyword evidence="6" id="KW-0029">Amino-acid transport</keyword>
<evidence type="ECO:0000256" key="4">
    <source>
        <dbReference type="ARBA" id="ARBA00022692"/>
    </source>
</evidence>
<feature type="transmembrane region" description="Helical" evidence="18">
    <location>
        <begin position="501"/>
        <end position="518"/>
    </location>
</feature>
<keyword evidence="12" id="KW-0739">Sodium transport</keyword>
<comment type="function">
    <text evidence="13">Unusual broad substrate spectrum amino acid:sodium cotransporter that promotes absorption of the D isomers of essential amino acids. Neutral amino acids are the preferred substrates, especially methionine and phenylalanine.</text>
</comment>
<keyword evidence="11" id="KW-0325">Glycoprotein</keyword>
<comment type="subcellular location">
    <subcellularLocation>
        <location evidence="1">Membrane</location>
        <topology evidence="1">Multi-pass membrane protein</topology>
    </subcellularLocation>
</comment>
<evidence type="ECO:0000256" key="7">
    <source>
        <dbReference type="ARBA" id="ARBA00022989"/>
    </source>
</evidence>
<feature type="binding site" evidence="14">
    <location>
        <position position="408"/>
    </location>
    <ligand>
        <name>Na(+)</name>
        <dbReference type="ChEBI" id="CHEBI:29101"/>
        <label>1</label>
    </ligand>
</feature>
<feature type="binding site" evidence="14">
    <location>
        <position position="376"/>
    </location>
    <ligand>
        <name>Na(+)</name>
        <dbReference type="ChEBI" id="CHEBI:29101"/>
        <label>1</label>
    </ligand>
</feature>
<feature type="binding site" evidence="14">
    <location>
        <position position="47"/>
    </location>
    <ligand>
        <name>Na(+)</name>
        <dbReference type="ChEBI" id="CHEBI:29101"/>
        <label>1</label>
    </ligand>
</feature>
<organism evidence="19">
    <name type="scientific">Lepeophtheirus salmonis</name>
    <name type="common">Salmon louse</name>
    <name type="synonym">Caligus salmonis</name>
    <dbReference type="NCBI Taxonomy" id="72036"/>
    <lineage>
        <taxon>Eukaryota</taxon>
        <taxon>Metazoa</taxon>
        <taxon>Ecdysozoa</taxon>
        <taxon>Arthropoda</taxon>
        <taxon>Crustacea</taxon>
        <taxon>Multicrustacea</taxon>
        <taxon>Hexanauplia</taxon>
        <taxon>Copepoda</taxon>
        <taxon>Siphonostomatoida</taxon>
        <taxon>Caligidae</taxon>
        <taxon>Lepeophtheirus</taxon>
    </lineage>
</organism>
<keyword evidence="10 18" id="KW-0472">Membrane</keyword>
<protein>
    <recommendedName>
        <fullName evidence="16">Transporter</fullName>
    </recommendedName>
</protein>
<dbReference type="InterPro" id="IPR000175">
    <property type="entry name" value="Na/ntran_symport"/>
</dbReference>
<keyword evidence="7 18" id="KW-1133">Transmembrane helix</keyword>